<gene>
    <name evidence="2" type="ORF">MHI_LOCUS891184</name>
</gene>
<feature type="transmembrane region" description="Helical" evidence="1">
    <location>
        <begin position="14"/>
        <end position="33"/>
    </location>
</feature>
<protein>
    <submittedName>
        <fullName evidence="2">Uncharacterized protein</fullName>
    </submittedName>
</protein>
<dbReference type="EMBL" id="CAJDYZ010011754">
    <property type="protein sequence ID" value="CAD1479969.1"/>
    <property type="molecule type" value="Genomic_DNA"/>
</dbReference>
<evidence type="ECO:0000313" key="2">
    <source>
        <dbReference type="EMBL" id="CAD1479969.1"/>
    </source>
</evidence>
<keyword evidence="1" id="KW-0472">Membrane</keyword>
<feature type="non-terminal residue" evidence="2">
    <location>
        <position position="1"/>
    </location>
</feature>
<keyword evidence="3" id="KW-1185">Reference proteome</keyword>
<dbReference type="AlphaFoldDB" id="A0A6V7HGV0"/>
<evidence type="ECO:0000313" key="3">
    <source>
        <dbReference type="Proteomes" id="UP000752696"/>
    </source>
</evidence>
<name>A0A6V7HGV0_9HYME</name>
<comment type="caution">
    <text evidence="2">The sequence shown here is derived from an EMBL/GenBank/DDBJ whole genome shotgun (WGS) entry which is preliminary data.</text>
</comment>
<evidence type="ECO:0000256" key="1">
    <source>
        <dbReference type="SAM" id="Phobius"/>
    </source>
</evidence>
<reference evidence="2" key="1">
    <citation type="submission" date="2020-07" db="EMBL/GenBank/DDBJ databases">
        <authorList>
            <person name="Nazaruddin N."/>
        </authorList>
    </citation>
    <scope>NUCLEOTIDE SEQUENCE</scope>
</reference>
<accession>A0A6V7HGV0</accession>
<sequence>LSNDVDFASRNDTYEMYCLLLFSCCPCFLVPILTKLTIINQEIPFADRL</sequence>
<keyword evidence="1" id="KW-0812">Transmembrane</keyword>
<dbReference type="Proteomes" id="UP000752696">
    <property type="component" value="Unassembled WGS sequence"/>
</dbReference>
<proteinExistence type="predicted"/>
<organism evidence="2 3">
    <name type="scientific">Heterotrigona itama</name>
    <dbReference type="NCBI Taxonomy" id="395501"/>
    <lineage>
        <taxon>Eukaryota</taxon>
        <taxon>Metazoa</taxon>
        <taxon>Ecdysozoa</taxon>
        <taxon>Arthropoda</taxon>
        <taxon>Hexapoda</taxon>
        <taxon>Insecta</taxon>
        <taxon>Pterygota</taxon>
        <taxon>Neoptera</taxon>
        <taxon>Endopterygota</taxon>
        <taxon>Hymenoptera</taxon>
        <taxon>Apocrita</taxon>
        <taxon>Aculeata</taxon>
        <taxon>Apoidea</taxon>
        <taxon>Anthophila</taxon>
        <taxon>Apidae</taxon>
        <taxon>Heterotrigona</taxon>
    </lineage>
</organism>
<keyword evidence="1" id="KW-1133">Transmembrane helix</keyword>